<protein>
    <submittedName>
        <fullName evidence="1">Uncharacterized protein</fullName>
    </submittedName>
</protein>
<dbReference type="EMBL" id="VSSQ01051537">
    <property type="protein sequence ID" value="MPN05629.1"/>
    <property type="molecule type" value="Genomic_DNA"/>
</dbReference>
<comment type="caution">
    <text evidence="1">The sequence shown here is derived from an EMBL/GenBank/DDBJ whole genome shotgun (WGS) entry which is preliminary data.</text>
</comment>
<evidence type="ECO:0000313" key="1">
    <source>
        <dbReference type="EMBL" id="MPN05629.1"/>
    </source>
</evidence>
<organism evidence="1">
    <name type="scientific">bioreactor metagenome</name>
    <dbReference type="NCBI Taxonomy" id="1076179"/>
    <lineage>
        <taxon>unclassified sequences</taxon>
        <taxon>metagenomes</taxon>
        <taxon>ecological metagenomes</taxon>
    </lineage>
</organism>
<dbReference type="AlphaFoldDB" id="A0A645EWP7"/>
<sequence>MAGNTLYVYADFHAPAMAAIDAAVRRFGGNDKLRLDLVLVVNVLPAEAVAVLFLNGGRDQNLVAFRNQAEVLHDLCAVHGGNHAALLVGTAAPVDDVVGFIAFVGILFPVADVADADGVDVSVKRDDFIAGAHPAEGVSFGVDFGLVKAERFHLFDGALDDAFLFTAFAGNRDEIAEEFCHLFFISLRRLFDLAVIHGASIFLSSAVAGAAACGRGQSFFASM</sequence>
<name>A0A645EWP7_9ZZZZ</name>
<reference evidence="1" key="1">
    <citation type="submission" date="2019-08" db="EMBL/GenBank/DDBJ databases">
        <authorList>
            <person name="Kucharzyk K."/>
            <person name="Murdoch R.W."/>
            <person name="Higgins S."/>
            <person name="Loffler F."/>
        </authorList>
    </citation>
    <scope>NUCLEOTIDE SEQUENCE</scope>
</reference>
<accession>A0A645EWP7</accession>
<gene>
    <name evidence="1" type="ORF">SDC9_152880</name>
</gene>
<proteinExistence type="predicted"/>